<evidence type="ECO:0000256" key="1">
    <source>
        <dbReference type="SAM" id="MobiDB-lite"/>
    </source>
</evidence>
<dbReference type="SUPFAM" id="SSF46934">
    <property type="entry name" value="UBA-like"/>
    <property type="match status" value="2"/>
</dbReference>
<evidence type="ECO:0000313" key="4">
    <source>
        <dbReference type="Proteomes" id="UP000023152"/>
    </source>
</evidence>
<reference evidence="3 4" key="1">
    <citation type="journal article" date="2013" name="Curr. Biol.">
        <title>The Genome of the Foraminiferan Reticulomyxa filosa.</title>
        <authorList>
            <person name="Glockner G."/>
            <person name="Hulsmann N."/>
            <person name="Schleicher M."/>
            <person name="Noegel A.A."/>
            <person name="Eichinger L."/>
            <person name="Gallinger C."/>
            <person name="Pawlowski J."/>
            <person name="Sierra R."/>
            <person name="Euteneuer U."/>
            <person name="Pillet L."/>
            <person name="Moustafa A."/>
            <person name="Platzer M."/>
            <person name="Groth M."/>
            <person name="Szafranski K."/>
            <person name="Schliwa M."/>
        </authorList>
    </citation>
    <scope>NUCLEOTIDE SEQUENCE [LARGE SCALE GENOMIC DNA]</scope>
</reference>
<comment type="caution">
    <text evidence="3">The sequence shown here is derived from an EMBL/GenBank/DDBJ whole genome shotgun (WGS) entry which is preliminary data.</text>
</comment>
<keyword evidence="4" id="KW-1185">Reference proteome</keyword>
<dbReference type="Proteomes" id="UP000023152">
    <property type="component" value="Unassembled WGS sequence"/>
</dbReference>
<dbReference type="EMBL" id="ASPP01002105">
    <property type="protein sequence ID" value="ETO34949.1"/>
    <property type="molecule type" value="Genomic_DNA"/>
</dbReference>
<feature type="domain" description="UBA" evidence="2">
    <location>
        <begin position="114"/>
        <end position="154"/>
    </location>
</feature>
<organism evidence="3 4">
    <name type="scientific">Reticulomyxa filosa</name>
    <dbReference type="NCBI Taxonomy" id="46433"/>
    <lineage>
        <taxon>Eukaryota</taxon>
        <taxon>Sar</taxon>
        <taxon>Rhizaria</taxon>
        <taxon>Retaria</taxon>
        <taxon>Foraminifera</taxon>
        <taxon>Monothalamids</taxon>
        <taxon>Reticulomyxidae</taxon>
        <taxon>Reticulomyxa</taxon>
    </lineage>
</organism>
<protein>
    <recommendedName>
        <fullName evidence="2">UBA domain-containing protein</fullName>
    </recommendedName>
</protein>
<name>X6PA68_RETFI</name>
<evidence type="ECO:0000259" key="2">
    <source>
        <dbReference type="PROSITE" id="PS50030"/>
    </source>
</evidence>
<dbReference type="InterPro" id="IPR009060">
    <property type="entry name" value="UBA-like_sf"/>
</dbReference>
<dbReference type="Pfam" id="PF22562">
    <property type="entry name" value="UBA_7"/>
    <property type="match status" value="2"/>
</dbReference>
<sequence>KQYEDALYLMQLAFESFSQADKKWLEIIDNYGLVCLDVMSLYFFSFYIHKHGLKQAHGKNMERLRELRGNGFIPELALYVRLNILKALQCFYQNDLDGARNFVIKAETDWRRLQISDTNLAEMQSMGFTEKEATRALRLCQSNMEEAIQHVFAKRNETRQRDEVRSLQHMGFNEARCRAALIATSKNLRHAIQYLLNPTAEQKEQVDRLEAEIEEKEKEKEKEKTNTDEKEQEKEKQTENNDANKDEDSKMNDNNAK</sequence>
<dbReference type="InterPro" id="IPR015940">
    <property type="entry name" value="UBA"/>
</dbReference>
<proteinExistence type="predicted"/>
<dbReference type="PROSITE" id="PS50030">
    <property type="entry name" value="UBA"/>
    <property type="match status" value="2"/>
</dbReference>
<dbReference type="SMART" id="SM00165">
    <property type="entry name" value="UBA"/>
    <property type="match status" value="2"/>
</dbReference>
<feature type="region of interest" description="Disordered" evidence="1">
    <location>
        <begin position="202"/>
        <end position="257"/>
    </location>
</feature>
<dbReference type="Gene3D" id="1.10.8.10">
    <property type="entry name" value="DNA helicase RuvA subunit, C-terminal domain"/>
    <property type="match status" value="2"/>
</dbReference>
<dbReference type="GO" id="GO:2000058">
    <property type="term" value="P:regulation of ubiquitin-dependent protein catabolic process"/>
    <property type="evidence" value="ECO:0007669"/>
    <property type="project" value="TreeGrafter"/>
</dbReference>
<dbReference type="AlphaFoldDB" id="X6PA68"/>
<accession>X6PA68</accession>
<dbReference type="OrthoDB" id="434245at2759"/>
<feature type="domain" description="UBA" evidence="2">
    <location>
        <begin position="157"/>
        <end position="198"/>
    </location>
</feature>
<dbReference type="PANTHER" id="PTHR12948">
    <property type="entry name" value="NEDD8 ULTIMATE BUSTER-1 BS4 PROTEIN"/>
    <property type="match status" value="1"/>
</dbReference>
<evidence type="ECO:0000313" key="3">
    <source>
        <dbReference type="EMBL" id="ETO34949.1"/>
    </source>
</evidence>
<dbReference type="PANTHER" id="PTHR12948:SF3">
    <property type="entry name" value="NEDD8 ULTIMATE BUSTER 1"/>
    <property type="match status" value="1"/>
</dbReference>
<dbReference type="CDD" id="cd14291">
    <property type="entry name" value="UBA1_NUB1_like"/>
    <property type="match status" value="1"/>
</dbReference>
<gene>
    <name evidence="3" type="ORF">RFI_02125</name>
</gene>
<dbReference type="InterPro" id="IPR039749">
    <property type="entry name" value="NUB1"/>
</dbReference>
<feature type="non-terminal residue" evidence="3">
    <location>
        <position position="1"/>
    </location>
</feature>